<feature type="transmembrane region" description="Helical" evidence="1">
    <location>
        <begin position="89"/>
        <end position="111"/>
    </location>
</feature>
<dbReference type="PANTHER" id="PTHR44757:SF2">
    <property type="entry name" value="BIOFILM ARCHITECTURE MAINTENANCE PROTEIN MBAA"/>
    <property type="match status" value="1"/>
</dbReference>
<proteinExistence type="predicted"/>
<evidence type="ECO:0000259" key="2">
    <source>
        <dbReference type="PROSITE" id="PS50112"/>
    </source>
</evidence>
<accession>A0ABV6D444</accession>
<dbReference type="InterPro" id="IPR029787">
    <property type="entry name" value="Nucleotide_cyclase"/>
</dbReference>
<dbReference type="Gene3D" id="3.30.450.20">
    <property type="entry name" value="PAS domain"/>
    <property type="match status" value="1"/>
</dbReference>
<dbReference type="InterPro" id="IPR000014">
    <property type="entry name" value="PAS"/>
</dbReference>
<dbReference type="Proteomes" id="UP001589755">
    <property type="component" value="Unassembled WGS sequence"/>
</dbReference>
<dbReference type="Gene3D" id="3.20.20.450">
    <property type="entry name" value="EAL domain"/>
    <property type="match status" value="1"/>
</dbReference>
<dbReference type="InterPro" id="IPR000160">
    <property type="entry name" value="GGDEF_dom"/>
</dbReference>
<dbReference type="InterPro" id="IPR035965">
    <property type="entry name" value="PAS-like_dom_sf"/>
</dbReference>
<dbReference type="PROSITE" id="PS50883">
    <property type="entry name" value="EAL"/>
    <property type="match status" value="1"/>
</dbReference>
<dbReference type="SUPFAM" id="SSF141868">
    <property type="entry name" value="EAL domain-like"/>
    <property type="match status" value="1"/>
</dbReference>
<protein>
    <submittedName>
        <fullName evidence="5">Bifunctional diguanylate cyclase/phosphodiesterase</fullName>
    </submittedName>
</protein>
<dbReference type="Pfam" id="PF00563">
    <property type="entry name" value="EAL"/>
    <property type="match status" value="1"/>
</dbReference>
<dbReference type="PROSITE" id="PS50887">
    <property type="entry name" value="GGDEF"/>
    <property type="match status" value="1"/>
</dbReference>
<feature type="domain" description="GGDEF" evidence="4">
    <location>
        <begin position="362"/>
        <end position="495"/>
    </location>
</feature>
<keyword evidence="1" id="KW-0812">Transmembrane</keyword>
<dbReference type="Pfam" id="PF00990">
    <property type="entry name" value="GGDEF"/>
    <property type="match status" value="1"/>
</dbReference>
<dbReference type="InterPro" id="IPR043128">
    <property type="entry name" value="Rev_trsase/Diguanyl_cyclase"/>
</dbReference>
<dbReference type="InterPro" id="IPR052155">
    <property type="entry name" value="Biofilm_reg_signaling"/>
</dbReference>
<gene>
    <name evidence="5" type="ORF">ACFFJ2_03275</name>
</gene>
<evidence type="ECO:0000256" key="1">
    <source>
        <dbReference type="SAM" id="Phobius"/>
    </source>
</evidence>
<name>A0ABV6D444_9HYPH</name>
<evidence type="ECO:0000313" key="5">
    <source>
        <dbReference type="EMBL" id="MFC0207417.1"/>
    </source>
</evidence>
<evidence type="ECO:0000259" key="4">
    <source>
        <dbReference type="PROSITE" id="PS50887"/>
    </source>
</evidence>
<dbReference type="Pfam" id="PF12860">
    <property type="entry name" value="PAS_7"/>
    <property type="match status" value="1"/>
</dbReference>
<feature type="transmembrane region" description="Helical" evidence="1">
    <location>
        <begin position="27"/>
        <end position="44"/>
    </location>
</feature>
<dbReference type="CDD" id="cd01948">
    <property type="entry name" value="EAL"/>
    <property type="match status" value="1"/>
</dbReference>
<dbReference type="SUPFAM" id="SSF55073">
    <property type="entry name" value="Nucleotide cyclase"/>
    <property type="match status" value="1"/>
</dbReference>
<dbReference type="SMART" id="SM00052">
    <property type="entry name" value="EAL"/>
    <property type="match status" value="1"/>
</dbReference>
<feature type="domain" description="EAL" evidence="3">
    <location>
        <begin position="504"/>
        <end position="755"/>
    </location>
</feature>
<evidence type="ECO:0000259" key="3">
    <source>
        <dbReference type="PROSITE" id="PS50883"/>
    </source>
</evidence>
<sequence>MVNRAGSDIPEDVYVQFVRSLFESRHTLLVGAICHMLVALMAYLHTDQPIYGVISLLLLAVGVWRFVGLQRRVGELDRLDFETARRWEFDYIVKGGMQGLLLGGFCFISIYVYPDSFAELGSLAVNLASLVTVVGRNYGSQRMVLVFAATLVGPISAGLLLRGDLPHVVLGLLITPFIVIITGTAAEVRKILFSAVLDRKRARQIAKRFDRALNTMSHGLVMFGPEGRVIVSNAQAAEMLGFGSSEQLLGRTLRALLLRGVAGNLLSHKDYRYAETHLTRALSEGRGRKVLLRLKDGRHFEFSAREGREELGVITFEEVTQRIEAEESVRYMARYDSLTNLPNRAYFHEMVTELMMGGDPDRLCGLAVLDLDDFKSVNDTFGHPVGDGLIYAAAERLIEFVSDDVLVGRFGGDEFMIFFNHIEDEDDFARRLDAIFARLQGEVDVAGLALRLQASGGGVIVPVRENDMDTITVKADLALYSAKERGKNGWRLFEAEMDVAFRNRQIMKSYLRSAVQAKTLRVVYQPIVDVRTMRISSCEALCRWDHSELGPVSPAVFIPLAEEMGLISEISALVLDAACQECARWPEHLGVSVNLSAKDFLDGSIVDKVRKALSTSGLAPERLEIEVTETALFDDKNSTRVYIEGLKDLGVRIALDDFGTGYSSLSYLHTLPLDRVKIDGSFLKDVTYNTRSYKLLKSIVDLSRNLGLAVTVEGVETFEQLKLLKSSVRPDRVQGFLFGAALSSSGIQTMSNTSWSLEGGSDRQSLTIQS</sequence>
<dbReference type="EMBL" id="JBHLXD010000004">
    <property type="protein sequence ID" value="MFC0207417.1"/>
    <property type="molecule type" value="Genomic_DNA"/>
</dbReference>
<keyword evidence="1" id="KW-0472">Membrane</keyword>
<dbReference type="InterPro" id="IPR035919">
    <property type="entry name" value="EAL_sf"/>
</dbReference>
<dbReference type="PROSITE" id="PS50112">
    <property type="entry name" value="PAS"/>
    <property type="match status" value="1"/>
</dbReference>
<dbReference type="CDD" id="cd01949">
    <property type="entry name" value="GGDEF"/>
    <property type="match status" value="1"/>
</dbReference>
<evidence type="ECO:0000313" key="6">
    <source>
        <dbReference type="Proteomes" id="UP001589755"/>
    </source>
</evidence>
<organism evidence="5 6">
    <name type="scientific">Chelativorans intermedius</name>
    <dbReference type="NCBI Taxonomy" id="515947"/>
    <lineage>
        <taxon>Bacteria</taxon>
        <taxon>Pseudomonadati</taxon>
        <taxon>Pseudomonadota</taxon>
        <taxon>Alphaproteobacteria</taxon>
        <taxon>Hyphomicrobiales</taxon>
        <taxon>Phyllobacteriaceae</taxon>
        <taxon>Chelativorans</taxon>
    </lineage>
</organism>
<dbReference type="RefSeq" id="WP_261519317.1">
    <property type="nucleotide sequence ID" value="NZ_JAODNW010000003.1"/>
</dbReference>
<feature type="transmembrane region" description="Helical" evidence="1">
    <location>
        <begin position="143"/>
        <end position="161"/>
    </location>
</feature>
<keyword evidence="1" id="KW-1133">Transmembrane helix</keyword>
<dbReference type="Gene3D" id="3.30.70.270">
    <property type="match status" value="1"/>
</dbReference>
<dbReference type="InterPro" id="IPR001633">
    <property type="entry name" value="EAL_dom"/>
</dbReference>
<dbReference type="NCBIfam" id="TIGR00254">
    <property type="entry name" value="GGDEF"/>
    <property type="match status" value="1"/>
</dbReference>
<keyword evidence="6" id="KW-1185">Reference proteome</keyword>
<reference evidence="5 6" key="1">
    <citation type="submission" date="2024-09" db="EMBL/GenBank/DDBJ databases">
        <authorList>
            <person name="Sun Q."/>
            <person name="Mori K."/>
        </authorList>
    </citation>
    <scope>NUCLEOTIDE SEQUENCE [LARGE SCALE GENOMIC DNA]</scope>
    <source>
        <strain evidence="5 6">CCM 8543</strain>
    </source>
</reference>
<dbReference type="PANTHER" id="PTHR44757">
    <property type="entry name" value="DIGUANYLATE CYCLASE DGCP"/>
    <property type="match status" value="1"/>
</dbReference>
<feature type="transmembrane region" description="Helical" evidence="1">
    <location>
        <begin position="167"/>
        <end position="186"/>
    </location>
</feature>
<feature type="domain" description="PAS" evidence="2">
    <location>
        <begin position="205"/>
        <end position="246"/>
    </location>
</feature>
<dbReference type="SMART" id="SM00267">
    <property type="entry name" value="GGDEF"/>
    <property type="match status" value="1"/>
</dbReference>
<comment type="caution">
    <text evidence="5">The sequence shown here is derived from an EMBL/GenBank/DDBJ whole genome shotgun (WGS) entry which is preliminary data.</text>
</comment>
<dbReference type="NCBIfam" id="TIGR00229">
    <property type="entry name" value="sensory_box"/>
    <property type="match status" value="1"/>
</dbReference>
<feature type="transmembrane region" description="Helical" evidence="1">
    <location>
        <begin position="50"/>
        <end position="68"/>
    </location>
</feature>
<dbReference type="SUPFAM" id="SSF55785">
    <property type="entry name" value="PYP-like sensor domain (PAS domain)"/>
    <property type="match status" value="1"/>
</dbReference>